<evidence type="ECO:0000313" key="2">
    <source>
        <dbReference type="EMBL" id="MPC62574.1"/>
    </source>
</evidence>
<evidence type="ECO:0000313" key="3">
    <source>
        <dbReference type="Proteomes" id="UP000324222"/>
    </source>
</evidence>
<gene>
    <name evidence="2" type="ORF">E2C01_056660</name>
</gene>
<proteinExistence type="predicted"/>
<organism evidence="2 3">
    <name type="scientific">Portunus trituberculatus</name>
    <name type="common">Swimming crab</name>
    <name type="synonym">Neptunus trituberculatus</name>
    <dbReference type="NCBI Taxonomy" id="210409"/>
    <lineage>
        <taxon>Eukaryota</taxon>
        <taxon>Metazoa</taxon>
        <taxon>Ecdysozoa</taxon>
        <taxon>Arthropoda</taxon>
        <taxon>Crustacea</taxon>
        <taxon>Multicrustacea</taxon>
        <taxon>Malacostraca</taxon>
        <taxon>Eumalacostraca</taxon>
        <taxon>Eucarida</taxon>
        <taxon>Decapoda</taxon>
        <taxon>Pleocyemata</taxon>
        <taxon>Brachyura</taxon>
        <taxon>Eubrachyura</taxon>
        <taxon>Portunoidea</taxon>
        <taxon>Portunidae</taxon>
        <taxon>Portuninae</taxon>
        <taxon>Portunus</taxon>
    </lineage>
</organism>
<accession>A0A5B7H172</accession>
<reference evidence="2 3" key="1">
    <citation type="submission" date="2019-05" db="EMBL/GenBank/DDBJ databases">
        <title>Another draft genome of Portunus trituberculatus and its Hox gene families provides insights of decapod evolution.</title>
        <authorList>
            <person name="Jeong J.-H."/>
            <person name="Song I."/>
            <person name="Kim S."/>
            <person name="Choi T."/>
            <person name="Kim D."/>
            <person name="Ryu S."/>
            <person name="Kim W."/>
        </authorList>
    </citation>
    <scope>NUCLEOTIDE SEQUENCE [LARGE SCALE GENOMIC DNA]</scope>
    <source>
        <tissue evidence="2">Muscle</tissue>
    </source>
</reference>
<protein>
    <submittedName>
        <fullName evidence="2">Uncharacterized protein</fullName>
    </submittedName>
</protein>
<evidence type="ECO:0000256" key="1">
    <source>
        <dbReference type="SAM" id="MobiDB-lite"/>
    </source>
</evidence>
<dbReference type="EMBL" id="VSRR010019824">
    <property type="protein sequence ID" value="MPC62574.1"/>
    <property type="molecule type" value="Genomic_DNA"/>
</dbReference>
<name>A0A5B7H172_PORTR</name>
<feature type="region of interest" description="Disordered" evidence="1">
    <location>
        <begin position="1"/>
        <end position="35"/>
    </location>
</feature>
<dbReference type="Proteomes" id="UP000324222">
    <property type="component" value="Unassembled WGS sequence"/>
</dbReference>
<dbReference type="AlphaFoldDB" id="A0A5B7H172"/>
<sequence length="137" mass="14354">MTTESAGCGVPGTSPSQGTHGVSLPRPRLLPSPHQPATCYASLATPLTLSSPFSKQQGQLPCLTGTNSRAPAVKSTSNHQQLVALREATVVLSPFLFSFFLLSLPFPTSLPSSQMIKVSTSSSLVASSLPRPETQAY</sequence>
<comment type="caution">
    <text evidence="2">The sequence shown here is derived from an EMBL/GenBank/DDBJ whole genome shotgun (WGS) entry which is preliminary data.</text>
</comment>
<keyword evidence="3" id="KW-1185">Reference proteome</keyword>